<dbReference type="InterPro" id="IPR024072">
    <property type="entry name" value="DHFR-like_dom_sf"/>
</dbReference>
<dbReference type="EMBL" id="CP119311">
    <property type="protein sequence ID" value="WEK37198.1"/>
    <property type="molecule type" value="Genomic_DNA"/>
</dbReference>
<dbReference type="InterPro" id="IPR002734">
    <property type="entry name" value="RibDG_C"/>
</dbReference>
<dbReference type="Proteomes" id="UP001220610">
    <property type="component" value="Chromosome"/>
</dbReference>
<name>A0AAJ5WX80_9BACT</name>
<evidence type="ECO:0000313" key="3">
    <source>
        <dbReference type="Proteomes" id="UP001220610"/>
    </source>
</evidence>
<sequence length="199" mass="22358">MMSKLVVSMNTTLDGFIAGPHCELDWHFNCWDAGMGQRLTEELNRSDSILLGRVTYQAMAAYWPQQAISTNSARDDIPFADLMNRRHKIVFSNTLSSLSWQNSSLLSGPVDQALRQFKATHQLKEGNIISYGSGKLVSALIRLGLVDEFQLWVHPILLGSGRPLIRELRQQLALRLQTTQVFSSGVVLLQYKYTDCACP</sequence>
<gene>
    <name evidence="2" type="ORF">P0Y53_06770</name>
</gene>
<evidence type="ECO:0000313" key="2">
    <source>
        <dbReference type="EMBL" id="WEK37198.1"/>
    </source>
</evidence>
<accession>A0AAJ5WX80</accession>
<dbReference type="PANTHER" id="PTHR38011">
    <property type="entry name" value="DIHYDROFOLATE REDUCTASE FAMILY PROTEIN (AFU_ORTHOLOGUE AFUA_8G06820)"/>
    <property type="match status" value="1"/>
</dbReference>
<protein>
    <submittedName>
        <fullName evidence="2">Dihydrofolate reductase family protein</fullName>
    </submittedName>
</protein>
<dbReference type="SUPFAM" id="SSF53597">
    <property type="entry name" value="Dihydrofolate reductase-like"/>
    <property type="match status" value="1"/>
</dbReference>
<organism evidence="2 3">
    <name type="scientific">Candidatus Pseudobacter hemicellulosilyticus</name>
    <dbReference type="NCBI Taxonomy" id="3121375"/>
    <lineage>
        <taxon>Bacteria</taxon>
        <taxon>Pseudomonadati</taxon>
        <taxon>Bacteroidota</taxon>
        <taxon>Chitinophagia</taxon>
        <taxon>Chitinophagales</taxon>
        <taxon>Chitinophagaceae</taxon>
        <taxon>Pseudobacter</taxon>
    </lineage>
</organism>
<dbReference type="GO" id="GO:0009231">
    <property type="term" value="P:riboflavin biosynthetic process"/>
    <property type="evidence" value="ECO:0007669"/>
    <property type="project" value="InterPro"/>
</dbReference>
<dbReference type="InterPro" id="IPR050765">
    <property type="entry name" value="Riboflavin_Biosynth_HTPR"/>
</dbReference>
<dbReference type="Gene3D" id="3.40.430.10">
    <property type="entry name" value="Dihydrofolate Reductase, subunit A"/>
    <property type="match status" value="1"/>
</dbReference>
<dbReference type="AlphaFoldDB" id="A0AAJ5WX80"/>
<dbReference type="Pfam" id="PF01872">
    <property type="entry name" value="RibD_C"/>
    <property type="match status" value="1"/>
</dbReference>
<proteinExistence type="predicted"/>
<feature type="domain" description="Bacterial bifunctional deaminase-reductase C-terminal" evidence="1">
    <location>
        <begin position="4"/>
        <end position="188"/>
    </location>
</feature>
<dbReference type="PANTHER" id="PTHR38011:SF11">
    <property type="entry name" value="2,5-DIAMINO-6-RIBOSYLAMINO-4(3H)-PYRIMIDINONE 5'-PHOSPHATE REDUCTASE"/>
    <property type="match status" value="1"/>
</dbReference>
<dbReference type="GO" id="GO:0008703">
    <property type="term" value="F:5-amino-6-(5-phosphoribosylamino)uracil reductase activity"/>
    <property type="evidence" value="ECO:0007669"/>
    <property type="project" value="InterPro"/>
</dbReference>
<evidence type="ECO:0000259" key="1">
    <source>
        <dbReference type="Pfam" id="PF01872"/>
    </source>
</evidence>
<reference evidence="2" key="1">
    <citation type="submission" date="2023-03" db="EMBL/GenBank/DDBJ databases">
        <title>Andean soil-derived lignocellulolytic bacterial consortium as a source of novel taxa and putative plastic-active enzymes.</title>
        <authorList>
            <person name="Diaz-Garcia L."/>
            <person name="Chuvochina M."/>
            <person name="Feuerriegel G."/>
            <person name="Bunk B."/>
            <person name="Sproer C."/>
            <person name="Streit W.R."/>
            <person name="Rodriguez L.M."/>
            <person name="Overmann J."/>
            <person name="Jimenez D.J."/>
        </authorList>
    </citation>
    <scope>NUCLEOTIDE SEQUENCE</scope>
    <source>
        <strain evidence="2">MAG 7</strain>
    </source>
</reference>